<dbReference type="Proteomes" id="UP001145114">
    <property type="component" value="Unassembled WGS sequence"/>
</dbReference>
<feature type="non-terminal residue" evidence="1">
    <location>
        <position position="445"/>
    </location>
</feature>
<dbReference type="EMBL" id="JAMZIH010005962">
    <property type="protein sequence ID" value="KAJ1674442.1"/>
    <property type="molecule type" value="Genomic_DNA"/>
</dbReference>
<keyword evidence="2" id="KW-1185">Reference proteome</keyword>
<proteinExistence type="predicted"/>
<comment type="caution">
    <text evidence="1">The sequence shown here is derived from an EMBL/GenBank/DDBJ whole genome shotgun (WGS) entry which is preliminary data.</text>
</comment>
<protein>
    <submittedName>
        <fullName evidence="1">Uncharacterized protein</fullName>
    </submittedName>
</protein>
<sequence>MGLSDEISKLMPANFGKNKASKPLLHKTSKPAGIKPQQSSIGSFVSDGKQTKPQQPELPPESQSRVEESKGADALPSYFVPEEHCVQLKGHSKAVAALTWDASGARLLSGGYDGDVEFWDFGGMDRSFRPFRSVEPYEGHKVHDVQFTPSTGDRFLVVTSHPQAKLYDRDGVELQEYKQGDMYIRDMRRTKGHVSSINCCAWSPAARNTFLTGAADSTIRIWDAEHPIGHKQVLVLRTPKKGSRVACTAARYSMDGGSIFSAQDDGAISVWAANGPYLRPSLHFESAHMAGTDTSGIACSRDGHTIVTRGGDDTVKVWDIRRLTSPVSSRAGLVSIYNHNNVIFSPEDERVIIVGTNVDKRGPESGSIRVLDRDTLEDIRTIPAIATPPDGKPQGGISVIRVEWHPKLNQLAAACSDGVVRLWYDAERSVKGAKLCMEKKPKFRD</sequence>
<reference evidence="1" key="1">
    <citation type="submission" date="2022-06" db="EMBL/GenBank/DDBJ databases">
        <title>Phylogenomic reconstructions and comparative analyses of Kickxellomycotina fungi.</title>
        <authorList>
            <person name="Reynolds N.K."/>
            <person name="Stajich J.E."/>
            <person name="Barry K."/>
            <person name="Grigoriev I.V."/>
            <person name="Crous P."/>
            <person name="Smith M.E."/>
        </authorList>
    </citation>
    <scope>NUCLEOTIDE SEQUENCE</scope>
    <source>
        <strain evidence="1">RSA 2271</strain>
    </source>
</reference>
<evidence type="ECO:0000313" key="1">
    <source>
        <dbReference type="EMBL" id="KAJ1674442.1"/>
    </source>
</evidence>
<evidence type="ECO:0000313" key="2">
    <source>
        <dbReference type="Proteomes" id="UP001145114"/>
    </source>
</evidence>
<accession>A0ACC1HGU8</accession>
<organism evidence="1 2">
    <name type="scientific">Spiromyces aspiralis</name>
    <dbReference type="NCBI Taxonomy" id="68401"/>
    <lineage>
        <taxon>Eukaryota</taxon>
        <taxon>Fungi</taxon>
        <taxon>Fungi incertae sedis</taxon>
        <taxon>Zoopagomycota</taxon>
        <taxon>Kickxellomycotina</taxon>
        <taxon>Kickxellomycetes</taxon>
        <taxon>Kickxellales</taxon>
        <taxon>Kickxellaceae</taxon>
        <taxon>Spiromyces</taxon>
    </lineage>
</organism>
<gene>
    <name evidence="1" type="ORF">EV182_003264</name>
</gene>
<name>A0ACC1HGU8_9FUNG</name>